<proteinExistence type="predicted"/>
<dbReference type="KEGG" id="nsh:GXM_10489"/>
<dbReference type="Proteomes" id="UP000326678">
    <property type="component" value="Chromosome pGXM02"/>
</dbReference>
<dbReference type="EMBL" id="CP045229">
    <property type="protein sequence ID" value="QFS52734.1"/>
    <property type="molecule type" value="Genomic_DNA"/>
</dbReference>
<name>A0A5P8WJ35_9NOSO</name>
<sequence>MDLITRVKGLLIGNKSYLSNFLSSELDHVGITLQIPSVLICQTLVTNP</sequence>
<reference evidence="1 2" key="1">
    <citation type="submission" date="2019-10" db="EMBL/GenBank/DDBJ databases">
        <title>Genomic and transcriptomic insights into the perfect genentic adaptation of a filamentous nitrogen-fixing cyanobacterium to rice fields.</title>
        <authorList>
            <person name="Chen Z."/>
        </authorList>
    </citation>
    <scope>NUCLEOTIDE SEQUENCE [LARGE SCALE GENOMIC DNA]</scope>
    <source>
        <strain evidence="1">CCNUC1</strain>
    </source>
</reference>
<evidence type="ECO:0000313" key="2">
    <source>
        <dbReference type="Proteomes" id="UP000326678"/>
    </source>
</evidence>
<dbReference type="AlphaFoldDB" id="A0A5P8WJ35"/>
<organism evidence="1 2">
    <name type="scientific">Nostoc sphaeroides CCNUC1</name>
    <dbReference type="NCBI Taxonomy" id="2653204"/>
    <lineage>
        <taxon>Bacteria</taxon>
        <taxon>Bacillati</taxon>
        <taxon>Cyanobacteriota</taxon>
        <taxon>Cyanophyceae</taxon>
        <taxon>Nostocales</taxon>
        <taxon>Nostocaceae</taxon>
        <taxon>Nostoc</taxon>
    </lineage>
</organism>
<gene>
    <name evidence="1" type="ORF">GXM_10489</name>
</gene>
<protein>
    <submittedName>
        <fullName evidence="1">Uncharacterized protein</fullName>
    </submittedName>
</protein>
<accession>A0A5P8WJ35</accession>
<keyword evidence="2" id="KW-1185">Reference proteome</keyword>
<evidence type="ECO:0000313" key="1">
    <source>
        <dbReference type="EMBL" id="QFS52734.1"/>
    </source>
</evidence>